<protein>
    <recommendedName>
        <fullName evidence="4">DUF3108 domain-containing protein</fullName>
    </recommendedName>
</protein>
<dbReference type="EMBL" id="CYPW01000040">
    <property type="protein sequence ID" value="CUH54191.1"/>
    <property type="molecule type" value="Genomic_DNA"/>
</dbReference>
<dbReference type="RefSeq" id="WP_058241340.1">
    <property type="nucleotide sequence ID" value="NZ_CYPW01000040.1"/>
</dbReference>
<evidence type="ECO:0000313" key="3">
    <source>
        <dbReference type="Proteomes" id="UP000054823"/>
    </source>
</evidence>
<gene>
    <name evidence="2" type="ORF">SHM7688_03661</name>
</gene>
<evidence type="ECO:0008006" key="4">
    <source>
        <dbReference type="Google" id="ProtNLM"/>
    </source>
</evidence>
<dbReference type="OrthoDB" id="7844015at2"/>
<evidence type="ECO:0000256" key="1">
    <source>
        <dbReference type="SAM" id="SignalP"/>
    </source>
</evidence>
<reference evidence="2 3" key="1">
    <citation type="submission" date="2015-09" db="EMBL/GenBank/DDBJ databases">
        <authorList>
            <consortium name="Swine Surveillance"/>
        </authorList>
    </citation>
    <scope>NUCLEOTIDE SEQUENCE [LARGE SCALE GENOMIC DNA]</scope>
    <source>
        <strain evidence="2 3">CECT 7688</strain>
    </source>
</reference>
<feature type="chain" id="PRO_5006061930" description="DUF3108 domain-containing protein" evidence="1">
    <location>
        <begin position="37"/>
        <end position="250"/>
    </location>
</feature>
<keyword evidence="1" id="KW-0732">Signal</keyword>
<accession>A0A0P1EUL9</accession>
<proteinExistence type="predicted"/>
<dbReference type="AlphaFoldDB" id="A0A0P1EUL9"/>
<dbReference type="STRING" id="321267.SHM7688_03661"/>
<feature type="signal peptide" evidence="1">
    <location>
        <begin position="1"/>
        <end position="36"/>
    </location>
</feature>
<dbReference type="Proteomes" id="UP000054823">
    <property type="component" value="Unassembled WGS sequence"/>
</dbReference>
<evidence type="ECO:0000313" key="2">
    <source>
        <dbReference type="EMBL" id="CUH54191.1"/>
    </source>
</evidence>
<organism evidence="2 3">
    <name type="scientific">Shimia marina</name>
    <dbReference type="NCBI Taxonomy" id="321267"/>
    <lineage>
        <taxon>Bacteria</taxon>
        <taxon>Pseudomonadati</taxon>
        <taxon>Pseudomonadota</taxon>
        <taxon>Alphaproteobacteria</taxon>
        <taxon>Rhodobacterales</taxon>
        <taxon>Roseobacteraceae</taxon>
    </lineage>
</organism>
<name>A0A0P1EUL9_9RHOB</name>
<sequence length="250" mass="27613">MPRDTCLCLAQRFLRHATLWALLLCAAVMAPPAATAEQITQRWSVHAFGIKVGELRVTMSETAQNYSGKGIFETTGLAGVLKKIRFSIEGGGGLKGSDLLPRAYTGRINTGKRISETSLRRQGDRMVKTKGLQEPDVPIEPSALKGAFDPLSMMWLTLRDQTEETLCTVDQTQFDGTRLVRITLKTRRTSAEGVTCSGTYDRIGGYSAEDLAELKTSPLSIVYQKQGNVWRAQEVHLTSRHGKAKVIRQE</sequence>
<keyword evidence="3" id="KW-1185">Reference proteome</keyword>